<sequence>MPPANPVDLFIDDFPSEQGTAVSAVEFLFQQCGGNRTRYLRSASFQKCLHSLEFILGDNRLMAVLHEVFGLFSFIPHLPEWDVVGGEALLPDHIPSVGDIGEDIAYRGCVPYLSVPCAGDAQPVQLVCDILLALAAQVGGENAAHHLGLLRDDHQGAFLQLVAVGGCR</sequence>
<dbReference type="AlphaFoldDB" id="A0A645CDP9"/>
<organism evidence="1">
    <name type="scientific">bioreactor metagenome</name>
    <dbReference type="NCBI Taxonomy" id="1076179"/>
    <lineage>
        <taxon>unclassified sequences</taxon>
        <taxon>metagenomes</taxon>
        <taxon>ecological metagenomes</taxon>
    </lineage>
</organism>
<evidence type="ECO:0000313" key="1">
    <source>
        <dbReference type="EMBL" id="MPM75050.1"/>
    </source>
</evidence>
<name>A0A645CDP9_9ZZZZ</name>
<accession>A0A645CDP9</accession>
<comment type="caution">
    <text evidence="1">The sequence shown here is derived from an EMBL/GenBank/DDBJ whole genome shotgun (WGS) entry which is preliminary data.</text>
</comment>
<protein>
    <submittedName>
        <fullName evidence="1">Uncharacterized protein</fullName>
    </submittedName>
</protein>
<proteinExistence type="predicted"/>
<reference evidence="1" key="1">
    <citation type="submission" date="2019-08" db="EMBL/GenBank/DDBJ databases">
        <authorList>
            <person name="Kucharzyk K."/>
            <person name="Murdoch R.W."/>
            <person name="Higgins S."/>
            <person name="Loffler F."/>
        </authorList>
    </citation>
    <scope>NUCLEOTIDE SEQUENCE</scope>
</reference>
<dbReference type="EMBL" id="VSSQ01026371">
    <property type="protein sequence ID" value="MPM75050.1"/>
    <property type="molecule type" value="Genomic_DNA"/>
</dbReference>
<gene>
    <name evidence="1" type="ORF">SDC9_122041</name>
</gene>